<dbReference type="GO" id="GO:0031956">
    <property type="term" value="F:medium-chain fatty acid-CoA ligase activity"/>
    <property type="evidence" value="ECO:0007669"/>
    <property type="project" value="TreeGrafter"/>
</dbReference>
<proteinExistence type="predicted"/>
<dbReference type="PANTHER" id="PTHR43201:SF32">
    <property type="entry name" value="2-SUCCINYLBENZOATE--COA LIGASE, CHLOROPLASTIC_PEROXISOMAL"/>
    <property type="match status" value="1"/>
</dbReference>
<gene>
    <name evidence="3" type="ORF">EA473_10700</name>
</gene>
<dbReference type="PANTHER" id="PTHR43201">
    <property type="entry name" value="ACYL-COA SYNTHETASE"/>
    <property type="match status" value="1"/>
</dbReference>
<protein>
    <submittedName>
        <fullName evidence="3">Long-chain fatty acid--CoA ligase</fullName>
    </submittedName>
</protein>
<organism evidence="3 4">
    <name type="scientific">Natrarchaeobius chitinivorans</name>
    <dbReference type="NCBI Taxonomy" id="1679083"/>
    <lineage>
        <taxon>Archaea</taxon>
        <taxon>Methanobacteriati</taxon>
        <taxon>Methanobacteriota</taxon>
        <taxon>Stenosarchaea group</taxon>
        <taxon>Halobacteria</taxon>
        <taxon>Halobacteriales</taxon>
        <taxon>Natrialbaceae</taxon>
        <taxon>Natrarchaeobius</taxon>
    </lineage>
</organism>
<dbReference type="AlphaFoldDB" id="A0A3N6MGD5"/>
<feature type="compositionally biased region" description="Polar residues" evidence="1">
    <location>
        <begin position="162"/>
        <end position="172"/>
    </location>
</feature>
<dbReference type="SUPFAM" id="SSF56801">
    <property type="entry name" value="Acetyl-CoA synthetase-like"/>
    <property type="match status" value="1"/>
</dbReference>
<keyword evidence="4" id="KW-1185">Reference proteome</keyword>
<keyword evidence="3" id="KW-0436">Ligase</keyword>
<name>A0A3N6MGD5_NATCH</name>
<dbReference type="InterPro" id="IPR000873">
    <property type="entry name" value="AMP-dep_synth/lig_dom"/>
</dbReference>
<evidence type="ECO:0000313" key="4">
    <source>
        <dbReference type="Proteomes" id="UP000282323"/>
    </source>
</evidence>
<dbReference type="GO" id="GO:0006631">
    <property type="term" value="P:fatty acid metabolic process"/>
    <property type="evidence" value="ECO:0007669"/>
    <property type="project" value="TreeGrafter"/>
</dbReference>
<evidence type="ECO:0000256" key="1">
    <source>
        <dbReference type="SAM" id="MobiDB-lite"/>
    </source>
</evidence>
<feature type="domain" description="AMP-dependent synthetase/ligase" evidence="2">
    <location>
        <begin position="6"/>
        <end position="391"/>
    </location>
</feature>
<feature type="region of interest" description="Disordered" evidence="1">
    <location>
        <begin position="139"/>
        <end position="188"/>
    </location>
</feature>
<dbReference type="OrthoDB" id="201576at2157"/>
<dbReference type="Gene3D" id="3.40.50.12780">
    <property type="entry name" value="N-terminal domain of ligase-like"/>
    <property type="match status" value="1"/>
</dbReference>
<reference evidence="3 4" key="1">
    <citation type="submission" date="2018-10" db="EMBL/GenBank/DDBJ databases">
        <title>Natrarchaeobius chitinivorans gen. nov., sp. nov., and Natrarchaeobius haloalkaliphilus sp. nov., alkaliphilic, chitin-utilizing haloarchaea from hypersaline alkaline lakes.</title>
        <authorList>
            <person name="Sorokin D.Y."/>
            <person name="Elcheninov A.G."/>
            <person name="Kostrikina N.A."/>
            <person name="Bale N.J."/>
            <person name="Sinninghe Damste J.S."/>
            <person name="Khijniak T.V."/>
            <person name="Kublanov I.V."/>
            <person name="Toshchakov S.V."/>
        </authorList>
    </citation>
    <scope>NUCLEOTIDE SEQUENCE [LARGE SCALE GENOMIC DNA]</scope>
    <source>
        <strain evidence="3 4">AArcht4T</strain>
    </source>
</reference>
<dbReference type="InterPro" id="IPR042099">
    <property type="entry name" value="ANL_N_sf"/>
</dbReference>
<feature type="compositionally biased region" description="Acidic residues" evidence="1">
    <location>
        <begin position="141"/>
        <end position="157"/>
    </location>
</feature>
<dbReference type="EMBL" id="REGA01000008">
    <property type="protein sequence ID" value="RQG94691.1"/>
    <property type="molecule type" value="Genomic_DNA"/>
</dbReference>
<dbReference type="Proteomes" id="UP000282323">
    <property type="component" value="Unassembled WGS sequence"/>
</dbReference>
<accession>A0A3N6MGD5</accession>
<comment type="caution">
    <text evidence="3">The sequence shown here is derived from an EMBL/GenBank/DDBJ whole genome shotgun (WGS) entry which is preliminary data.</text>
</comment>
<evidence type="ECO:0000313" key="3">
    <source>
        <dbReference type="EMBL" id="RQG94691.1"/>
    </source>
</evidence>
<sequence length="448" mass="48084">MTLSLARRAARFPDRTAVVDISEDRRYAPPETIHENRVSYAELSELADRTAARLASVGIDAGDTVCLLTRNRIASLALLFACRRLGATLAPISHLLTPVTVERPFDALEPSLVLAEPAQRDLVRSIPFDRSMTLEALSDIDPADVDATDTDAADADPADGNRPQSENAGNNRQRPKPDSDDRHRPLLALHGEGGRPVAAFSERTLEWNCITAVVTWGLRRNDVSPVVSPLATATGLVRNALSLLYVGGRLLLDRAFDPGDTLTAMAEEDATLLVGRKPAFRDLAADSSFDDATRSLERAVPDQSVTADLLDPYHERGVTVTRAYGRLECPAALCQPEPNGVDPRLTPDDGVAVGVPVPDCRVRVVDEDGDVLEGPGTGRLQVSGPVVADGYVNAAGFADDDGGENEATSDRTVKPDDVGFAGGGRFVDGWFDTEEWVRRDGDGGFVLE</sequence>
<feature type="compositionally biased region" description="Basic and acidic residues" evidence="1">
    <location>
        <begin position="175"/>
        <end position="184"/>
    </location>
</feature>
<evidence type="ECO:0000259" key="2">
    <source>
        <dbReference type="Pfam" id="PF00501"/>
    </source>
</evidence>
<dbReference type="Pfam" id="PF00501">
    <property type="entry name" value="AMP-binding"/>
    <property type="match status" value="1"/>
</dbReference>